<evidence type="ECO:0000313" key="2">
    <source>
        <dbReference type="Proteomes" id="UP000095287"/>
    </source>
</evidence>
<accession>A0A1I7ZXI0</accession>
<reference evidence="3" key="1">
    <citation type="submission" date="2016-11" db="UniProtKB">
        <authorList>
            <consortium name="WormBaseParasite"/>
        </authorList>
    </citation>
    <scope>IDENTIFICATION</scope>
</reference>
<organism evidence="2 3">
    <name type="scientific">Steinernema glaseri</name>
    <dbReference type="NCBI Taxonomy" id="37863"/>
    <lineage>
        <taxon>Eukaryota</taxon>
        <taxon>Metazoa</taxon>
        <taxon>Ecdysozoa</taxon>
        <taxon>Nematoda</taxon>
        <taxon>Chromadorea</taxon>
        <taxon>Rhabditida</taxon>
        <taxon>Tylenchina</taxon>
        <taxon>Panagrolaimomorpha</taxon>
        <taxon>Strongyloidoidea</taxon>
        <taxon>Steinernematidae</taxon>
        <taxon>Steinernema</taxon>
    </lineage>
</organism>
<proteinExistence type="predicted"/>
<evidence type="ECO:0000313" key="3">
    <source>
        <dbReference type="WBParaSite" id="L893_g30896.t1"/>
    </source>
</evidence>
<keyword evidence="2" id="KW-1185">Reference proteome</keyword>
<dbReference type="AlphaFoldDB" id="A0A1I7ZXI0"/>
<sequence length="105" mass="11544">METEGGLQQEVVIRANMNGTRWFCFWTLSLLAADVVVTDLLLKPCDPGAGDCALLEKIGLDRARRALSYAPQTISIVTIFGSPEQSEPQENLSPGEESEPRRKLP</sequence>
<dbReference type="Proteomes" id="UP000095287">
    <property type="component" value="Unplaced"/>
</dbReference>
<feature type="compositionally biased region" description="Polar residues" evidence="1">
    <location>
        <begin position="83"/>
        <end position="92"/>
    </location>
</feature>
<name>A0A1I7ZXI0_9BILA</name>
<feature type="region of interest" description="Disordered" evidence="1">
    <location>
        <begin position="80"/>
        <end position="105"/>
    </location>
</feature>
<evidence type="ECO:0000256" key="1">
    <source>
        <dbReference type="SAM" id="MobiDB-lite"/>
    </source>
</evidence>
<protein>
    <submittedName>
        <fullName evidence="3">SLC12 domain-containing protein</fullName>
    </submittedName>
</protein>
<dbReference type="WBParaSite" id="L893_g30896.t1">
    <property type="protein sequence ID" value="L893_g30896.t1"/>
    <property type="gene ID" value="L893_g30896"/>
</dbReference>